<dbReference type="EMBL" id="SUNJ01012044">
    <property type="protein sequence ID" value="TPP58403.1"/>
    <property type="molecule type" value="Genomic_DNA"/>
</dbReference>
<evidence type="ECO:0000313" key="3">
    <source>
        <dbReference type="Proteomes" id="UP000316759"/>
    </source>
</evidence>
<sequence>MMKTNEPTTMLTSSETSAVNGTERVGQETTLFVSSGATTIGNGKVNTIGIGSTAPSGTAQSDSGSVKCPTVVLSSPSGTVIGANYTTMSSEQSDNPPTYSSTIGTKSVVSSTTTMSSQPIDYSLLNDSSNSDGAVYSSTSESSSETFFNSNDRSTQSFSKPISELPPTERVTTNYFRISTSRKITGFDYSTSEQQRSATHTESSTTQSHVDLTVTHTESATSPSLSVSNTAYKSTTKPTVSITREQLKTPERFLAYQTHSKPEHFTSPIEGGISGNRVEMELINPRESVGASSFGYAIPMNTAFANGTAIKSMDTERVAPYATATTVRIIHPSEPVFASTSQSSQPPDYWDKTINGSELHMIDDGETLDDTNDTRDYQVSTFLREPKS</sequence>
<feature type="region of interest" description="Disordered" evidence="1">
    <location>
        <begin position="1"/>
        <end position="24"/>
    </location>
</feature>
<proteinExistence type="predicted"/>
<reference evidence="2 3" key="1">
    <citation type="submission" date="2019-04" db="EMBL/GenBank/DDBJ databases">
        <title>Annotation for the trematode Fasciola gigantica.</title>
        <authorList>
            <person name="Choi Y.-J."/>
        </authorList>
    </citation>
    <scope>NUCLEOTIDE SEQUENCE [LARGE SCALE GENOMIC DNA]</scope>
    <source>
        <strain evidence="2">Uganda_cow_1</strain>
    </source>
</reference>
<accession>A0A504YBK9</accession>
<feature type="compositionally biased region" description="Polar residues" evidence="1">
    <location>
        <begin position="1"/>
        <end position="20"/>
    </location>
</feature>
<organism evidence="2 3">
    <name type="scientific">Fasciola gigantica</name>
    <name type="common">Giant liver fluke</name>
    <dbReference type="NCBI Taxonomy" id="46835"/>
    <lineage>
        <taxon>Eukaryota</taxon>
        <taxon>Metazoa</taxon>
        <taxon>Spiralia</taxon>
        <taxon>Lophotrochozoa</taxon>
        <taxon>Platyhelminthes</taxon>
        <taxon>Trematoda</taxon>
        <taxon>Digenea</taxon>
        <taxon>Plagiorchiida</taxon>
        <taxon>Echinostomata</taxon>
        <taxon>Echinostomatoidea</taxon>
        <taxon>Fasciolidae</taxon>
        <taxon>Fasciola</taxon>
    </lineage>
</organism>
<dbReference type="Proteomes" id="UP000316759">
    <property type="component" value="Unassembled WGS sequence"/>
</dbReference>
<name>A0A504YBK9_FASGI</name>
<feature type="region of interest" description="Disordered" evidence="1">
    <location>
        <begin position="187"/>
        <end position="239"/>
    </location>
</feature>
<evidence type="ECO:0000313" key="2">
    <source>
        <dbReference type="EMBL" id="TPP58403.1"/>
    </source>
</evidence>
<comment type="caution">
    <text evidence="2">The sequence shown here is derived from an EMBL/GenBank/DDBJ whole genome shotgun (WGS) entry which is preliminary data.</text>
</comment>
<feature type="region of interest" description="Disordered" evidence="1">
    <location>
        <begin position="363"/>
        <end position="388"/>
    </location>
</feature>
<protein>
    <submittedName>
        <fullName evidence="2">Uncharacterized protein</fullName>
    </submittedName>
</protein>
<feature type="compositionally biased region" description="Low complexity" evidence="1">
    <location>
        <begin position="130"/>
        <end position="151"/>
    </location>
</feature>
<gene>
    <name evidence="2" type="ORF">FGIG_04045</name>
</gene>
<evidence type="ECO:0000256" key="1">
    <source>
        <dbReference type="SAM" id="MobiDB-lite"/>
    </source>
</evidence>
<feature type="region of interest" description="Disordered" evidence="1">
    <location>
        <begin position="130"/>
        <end position="166"/>
    </location>
</feature>
<dbReference type="AlphaFoldDB" id="A0A504YBK9"/>
<dbReference type="OrthoDB" id="10686116at2759"/>
<keyword evidence="3" id="KW-1185">Reference proteome</keyword>